<dbReference type="AlphaFoldDB" id="A0A926JPS4"/>
<proteinExistence type="predicted"/>
<dbReference type="Proteomes" id="UP000653730">
    <property type="component" value="Unassembled WGS sequence"/>
</dbReference>
<protein>
    <submittedName>
        <fullName evidence="1">3D domain-containing protein</fullName>
    </submittedName>
</protein>
<evidence type="ECO:0000313" key="1">
    <source>
        <dbReference type="EMBL" id="MBC9795089.1"/>
    </source>
</evidence>
<dbReference type="EMBL" id="JACVDC010000006">
    <property type="protein sequence ID" value="MBC9795089.1"/>
    <property type="molecule type" value="Genomic_DNA"/>
</dbReference>
<gene>
    <name evidence="1" type="ORF">IBL28_03865</name>
</gene>
<accession>A0A926JPS4</accession>
<dbReference type="CDD" id="cd22784">
    <property type="entry name" value="DPBB_MltA_YuiC-like"/>
    <property type="match status" value="1"/>
</dbReference>
<evidence type="ECO:0000313" key="2">
    <source>
        <dbReference type="Proteomes" id="UP000653730"/>
    </source>
</evidence>
<name>A0A926JPS4_9FLAO</name>
<organism evidence="1 2">
    <name type="scientific">Sinomicrobium weinanense</name>
    <dbReference type="NCBI Taxonomy" id="2842200"/>
    <lineage>
        <taxon>Bacteria</taxon>
        <taxon>Pseudomonadati</taxon>
        <taxon>Bacteroidota</taxon>
        <taxon>Flavobacteriia</taxon>
        <taxon>Flavobacteriales</taxon>
        <taxon>Flavobacteriaceae</taxon>
        <taxon>Sinomicrobium</taxon>
    </lineage>
</organism>
<sequence length="125" mass="13876">MTALVTVVVLSGFTNNKAPRQSITLEVTAMAYNSVNSQTKRGDPTLTAWGDKLKPGMKSIAVSHDLIKMGLGHNTKVKIEGLAGVYVVKDKMNKRWKKKIDIYMGQDVKAARKWGRRKVTITFTP</sequence>
<comment type="caution">
    <text evidence="1">The sequence shown here is derived from an EMBL/GenBank/DDBJ whole genome shotgun (WGS) entry which is preliminary data.</text>
</comment>
<reference evidence="1 2" key="1">
    <citation type="submission" date="2020-09" db="EMBL/GenBank/DDBJ databases">
        <title>Sinomicrobium weinanense sp. nov., a halophilic bacteria isolated from saline-alkali soil.</title>
        <authorList>
            <person name="Wu P."/>
            <person name="Ren H."/>
            <person name="Mei Y."/>
            <person name="Liang Y."/>
            <person name="Chen Z."/>
        </authorList>
    </citation>
    <scope>NUCLEOTIDE SEQUENCE [LARGE SCALE GENOMIC DNA]</scope>
    <source>
        <strain evidence="1 2">FJxs</strain>
    </source>
</reference>
<keyword evidence="2" id="KW-1185">Reference proteome</keyword>